<evidence type="ECO:0000313" key="3">
    <source>
        <dbReference type="EMBL" id="EAL63811.2"/>
    </source>
</evidence>
<dbReference type="InParanoid" id="Q54KP3"/>
<dbReference type="PANTHER" id="PTHR35883">
    <property type="entry name" value="CYCLIC AMP-INDUCIBLE PROTEIN BP74-RELATED"/>
    <property type="match status" value="1"/>
</dbReference>
<sequence length="135" mass="15395">MKLILLFVLLFSLFALSKCETAFFAFTTNQDKEFIIKLTTEDSIQTARDILSGKETEKLHVLGRIKKNQAFYNPNYSFHLDENTISFFTIAIEVCDASLSYVQDHIDEACGAFLPGCFYCPWSSKLTREVTPSEL</sequence>
<evidence type="ECO:0000313" key="4">
    <source>
        <dbReference type="Proteomes" id="UP000002195"/>
    </source>
</evidence>
<dbReference type="InterPro" id="IPR056422">
    <property type="entry name" value="BP74_N"/>
</dbReference>
<dbReference type="PANTHER" id="PTHR35883:SF1">
    <property type="entry name" value="CALMODULIN-BINDING PROTEIN CAM-BP15-RELATED"/>
    <property type="match status" value="1"/>
</dbReference>
<dbReference type="RefSeq" id="XP_637314.2">
    <property type="nucleotide sequence ID" value="XM_632222.2"/>
</dbReference>
<feature type="domain" description="BP74 N-terminal" evidence="2">
    <location>
        <begin position="20"/>
        <end position="132"/>
    </location>
</feature>
<keyword evidence="4" id="KW-1185">Reference proteome</keyword>
<comment type="caution">
    <text evidence="3">The sequence shown here is derived from an EMBL/GenBank/DDBJ whole genome shotgun (WGS) entry which is preliminary data.</text>
</comment>
<dbReference type="PaxDb" id="44689-DDB0235188"/>
<gene>
    <name evidence="3" type="ORF">DDB_G0287219</name>
</gene>
<feature type="chain" id="PRO_5004249993" description="BP74 N-terminal domain-containing protein" evidence="1">
    <location>
        <begin position="20"/>
        <end position="135"/>
    </location>
</feature>
<accession>Q54KP3</accession>
<dbReference type="InterPro" id="IPR053344">
    <property type="entry name" value="cAMP-inducible_BP74-like"/>
</dbReference>
<dbReference type="HOGENOM" id="CLU_142708_1_0_1"/>
<dbReference type="GeneID" id="8626011"/>
<dbReference type="EMBL" id="AAFI02000099">
    <property type="protein sequence ID" value="EAL63811.2"/>
    <property type="molecule type" value="Genomic_DNA"/>
</dbReference>
<dbReference type="Proteomes" id="UP000002195">
    <property type="component" value="Unassembled WGS sequence"/>
</dbReference>
<reference evidence="3 4" key="1">
    <citation type="journal article" date="2005" name="Nature">
        <title>The genome of the social amoeba Dictyostelium discoideum.</title>
        <authorList>
            <consortium name="The Dictyostelium discoideum Sequencing Consortium"/>
            <person name="Eichinger L."/>
            <person name="Pachebat J.A."/>
            <person name="Glockner G."/>
            <person name="Rajandream M.A."/>
            <person name="Sucgang R."/>
            <person name="Berriman M."/>
            <person name="Song J."/>
            <person name="Olsen R."/>
            <person name="Szafranski K."/>
            <person name="Xu Q."/>
            <person name="Tunggal B."/>
            <person name="Kummerfeld S."/>
            <person name="Madera M."/>
            <person name="Konfortov B.A."/>
            <person name="Rivero F."/>
            <person name="Bankier A.T."/>
            <person name="Lehmann R."/>
            <person name="Hamlin N."/>
            <person name="Davies R."/>
            <person name="Gaudet P."/>
            <person name="Fey P."/>
            <person name="Pilcher K."/>
            <person name="Chen G."/>
            <person name="Saunders D."/>
            <person name="Sodergren E."/>
            <person name="Davis P."/>
            <person name="Kerhornou A."/>
            <person name="Nie X."/>
            <person name="Hall N."/>
            <person name="Anjard C."/>
            <person name="Hemphill L."/>
            <person name="Bason N."/>
            <person name="Farbrother P."/>
            <person name="Desany B."/>
            <person name="Just E."/>
            <person name="Morio T."/>
            <person name="Rost R."/>
            <person name="Churcher C."/>
            <person name="Cooper J."/>
            <person name="Haydock S."/>
            <person name="van Driessche N."/>
            <person name="Cronin A."/>
            <person name="Goodhead I."/>
            <person name="Muzny D."/>
            <person name="Mourier T."/>
            <person name="Pain A."/>
            <person name="Lu M."/>
            <person name="Harper D."/>
            <person name="Lindsay R."/>
            <person name="Hauser H."/>
            <person name="James K."/>
            <person name="Quiles M."/>
            <person name="Madan Babu M."/>
            <person name="Saito T."/>
            <person name="Buchrieser C."/>
            <person name="Wardroper A."/>
            <person name="Felder M."/>
            <person name="Thangavelu M."/>
            <person name="Johnson D."/>
            <person name="Knights A."/>
            <person name="Loulseged H."/>
            <person name="Mungall K."/>
            <person name="Oliver K."/>
            <person name="Price C."/>
            <person name="Quail M.A."/>
            <person name="Urushihara H."/>
            <person name="Hernandez J."/>
            <person name="Rabbinowitsch E."/>
            <person name="Steffen D."/>
            <person name="Sanders M."/>
            <person name="Ma J."/>
            <person name="Kohara Y."/>
            <person name="Sharp S."/>
            <person name="Simmonds M."/>
            <person name="Spiegler S."/>
            <person name="Tivey A."/>
            <person name="Sugano S."/>
            <person name="White B."/>
            <person name="Walker D."/>
            <person name="Woodward J."/>
            <person name="Winckler T."/>
            <person name="Tanaka Y."/>
            <person name="Shaulsky G."/>
            <person name="Schleicher M."/>
            <person name="Weinstock G."/>
            <person name="Rosenthal A."/>
            <person name="Cox E.C."/>
            <person name="Chisholm R.L."/>
            <person name="Gibbs R."/>
            <person name="Loomis W.F."/>
            <person name="Platzer M."/>
            <person name="Kay R.R."/>
            <person name="Williams J."/>
            <person name="Dear P.H."/>
            <person name="Noegel A.A."/>
            <person name="Barrell B."/>
            <person name="Kuspa A."/>
        </authorList>
    </citation>
    <scope>NUCLEOTIDE SEQUENCE [LARGE SCALE GENOMIC DNA]</scope>
    <source>
        <strain evidence="3 4">AX4</strain>
    </source>
</reference>
<dbReference type="Pfam" id="PF23621">
    <property type="entry name" value="BP74_N"/>
    <property type="match status" value="1"/>
</dbReference>
<dbReference type="dictyBase" id="DDB_G0287219"/>
<dbReference type="AlphaFoldDB" id="Q54KP3"/>
<keyword evidence="1" id="KW-0732">Signal</keyword>
<protein>
    <recommendedName>
        <fullName evidence="2">BP74 N-terminal domain-containing protein</fullName>
    </recommendedName>
</protein>
<name>Q54KP3_DICDI</name>
<dbReference type="PhylomeDB" id="Q54KP3"/>
<evidence type="ECO:0000256" key="1">
    <source>
        <dbReference type="SAM" id="SignalP"/>
    </source>
</evidence>
<dbReference type="VEuPathDB" id="AmoebaDB:DDB_G0287219"/>
<dbReference type="KEGG" id="ddi:DDB_G0287219"/>
<proteinExistence type="predicted"/>
<dbReference type="eggNOG" id="ENOG502SQX6">
    <property type="taxonomic scope" value="Eukaryota"/>
</dbReference>
<feature type="signal peptide" evidence="1">
    <location>
        <begin position="1"/>
        <end position="19"/>
    </location>
</feature>
<organism evidence="3 4">
    <name type="scientific">Dictyostelium discoideum</name>
    <name type="common">Social amoeba</name>
    <dbReference type="NCBI Taxonomy" id="44689"/>
    <lineage>
        <taxon>Eukaryota</taxon>
        <taxon>Amoebozoa</taxon>
        <taxon>Evosea</taxon>
        <taxon>Eumycetozoa</taxon>
        <taxon>Dictyostelia</taxon>
        <taxon>Dictyosteliales</taxon>
        <taxon>Dictyosteliaceae</taxon>
        <taxon>Dictyostelium</taxon>
    </lineage>
</organism>
<evidence type="ECO:0000259" key="2">
    <source>
        <dbReference type="Pfam" id="PF23621"/>
    </source>
</evidence>
<dbReference type="FunCoup" id="Q54KP3">
    <property type="interactions" value="1"/>
</dbReference>